<keyword evidence="5" id="KW-0029">Amino-acid transport</keyword>
<dbReference type="InterPro" id="IPR001851">
    <property type="entry name" value="ABC_transp_permease"/>
</dbReference>
<keyword evidence="3" id="KW-1003">Cell membrane</keyword>
<proteinExistence type="inferred from homology"/>
<evidence type="ECO:0000256" key="4">
    <source>
        <dbReference type="ARBA" id="ARBA00022692"/>
    </source>
</evidence>
<protein>
    <submittedName>
        <fullName evidence="10">Amino acid/amide ABC transporter membrane protein 1 (HAAT family)</fullName>
    </submittedName>
</protein>
<keyword evidence="4 9" id="KW-0812">Transmembrane</keyword>
<feature type="transmembrane region" description="Helical" evidence="9">
    <location>
        <begin position="267"/>
        <end position="286"/>
    </location>
</feature>
<evidence type="ECO:0000256" key="3">
    <source>
        <dbReference type="ARBA" id="ARBA00022475"/>
    </source>
</evidence>
<gene>
    <name evidence="10" type="ORF">EDD75_1550</name>
</gene>
<name>A0A3N5A9U3_9THEO</name>
<evidence type="ECO:0000313" key="11">
    <source>
        <dbReference type="Proteomes" id="UP000282654"/>
    </source>
</evidence>
<evidence type="ECO:0000256" key="2">
    <source>
        <dbReference type="ARBA" id="ARBA00022448"/>
    </source>
</evidence>
<feature type="transmembrane region" description="Helical" evidence="9">
    <location>
        <begin position="229"/>
        <end position="255"/>
    </location>
</feature>
<dbReference type="InterPro" id="IPR052157">
    <property type="entry name" value="BCAA_transport_permease"/>
</dbReference>
<keyword evidence="2" id="KW-0813">Transport</keyword>
<organism evidence="10 11">
    <name type="scientific">Thermodesulfitimonas autotrophica</name>
    <dbReference type="NCBI Taxonomy" id="1894989"/>
    <lineage>
        <taxon>Bacteria</taxon>
        <taxon>Bacillati</taxon>
        <taxon>Bacillota</taxon>
        <taxon>Clostridia</taxon>
        <taxon>Thermoanaerobacterales</taxon>
        <taxon>Thermoanaerobacteraceae</taxon>
        <taxon>Thermodesulfitimonas</taxon>
    </lineage>
</organism>
<feature type="transmembrane region" description="Helical" evidence="9">
    <location>
        <begin position="37"/>
        <end position="58"/>
    </location>
</feature>
<evidence type="ECO:0000256" key="9">
    <source>
        <dbReference type="SAM" id="Phobius"/>
    </source>
</evidence>
<evidence type="ECO:0000256" key="6">
    <source>
        <dbReference type="ARBA" id="ARBA00022989"/>
    </source>
</evidence>
<dbReference type="OrthoDB" id="9789111at2"/>
<dbReference type="PANTHER" id="PTHR11795:SF450">
    <property type="entry name" value="ABC TRANSPORTER PERMEASE PROTEIN"/>
    <property type="match status" value="1"/>
</dbReference>
<evidence type="ECO:0000256" key="7">
    <source>
        <dbReference type="ARBA" id="ARBA00023136"/>
    </source>
</evidence>
<feature type="transmembrane region" description="Helical" evidence="9">
    <location>
        <begin position="93"/>
        <end position="116"/>
    </location>
</feature>
<dbReference type="GO" id="GO:0005886">
    <property type="term" value="C:plasma membrane"/>
    <property type="evidence" value="ECO:0007669"/>
    <property type="project" value="UniProtKB-SubCell"/>
</dbReference>
<dbReference type="EMBL" id="RKRE01000003">
    <property type="protein sequence ID" value="RPF42449.1"/>
    <property type="molecule type" value="Genomic_DNA"/>
</dbReference>
<comment type="caution">
    <text evidence="10">The sequence shown here is derived from an EMBL/GenBank/DDBJ whole genome shotgun (WGS) entry which is preliminary data.</text>
</comment>
<feature type="transmembrane region" description="Helical" evidence="9">
    <location>
        <begin position="6"/>
        <end position="30"/>
    </location>
</feature>
<feature type="transmembrane region" description="Helical" evidence="9">
    <location>
        <begin position="144"/>
        <end position="165"/>
    </location>
</feature>
<evidence type="ECO:0000256" key="8">
    <source>
        <dbReference type="ARBA" id="ARBA00037998"/>
    </source>
</evidence>
<feature type="transmembrane region" description="Helical" evidence="9">
    <location>
        <begin position="64"/>
        <end position="81"/>
    </location>
</feature>
<keyword evidence="7 9" id="KW-0472">Membrane</keyword>
<reference evidence="10 11" key="1">
    <citation type="submission" date="2018-11" db="EMBL/GenBank/DDBJ databases">
        <title>Genomic Encyclopedia of Type Strains, Phase IV (KMG-IV): sequencing the most valuable type-strain genomes for metagenomic binning, comparative biology and taxonomic classification.</title>
        <authorList>
            <person name="Goeker M."/>
        </authorList>
    </citation>
    <scope>NUCLEOTIDE SEQUENCE [LARGE SCALE GENOMIC DNA]</scope>
    <source>
        <strain evidence="10 11">DSM 102936</strain>
    </source>
</reference>
<feature type="transmembrane region" description="Helical" evidence="9">
    <location>
        <begin position="190"/>
        <end position="209"/>
    </location>
</feature>
<accession>A0A3N5A9U3</accession>
<dbReference type="RefSeq" id="WP_123930548.1">
    <property type="nucleotide sequence ID" value="NZ_RKRE01000003.1"/>
</dbReference>
<dbReference type="AlphaFoldDB" id="A0A3N5A9U3"/>
<dbReference type="GO" id="GO:0006865">
    <property type="term" value="P:amino acid transport"/>
    <property type="evidence" value="ECO:0007669"/>
    <property type="project" value="UniProtKB-KW"/>
</dbReference>
<dbReference type="Pfam" id="PF02653">
    <property type="entry name" value="BPD_transp_2"/>
    <property type="match status" value="1"/>
</dbReference>
<evidence type="ECO:0000313" key="10">
    <source>
        <dbReference type="EMBL" id="RPF42449.1"/>
    </source>
</evidence>
<keyword evidence="11" id="KW-1185">Reference proteome</keyword>
<dbReference type="CDD" id="cd06582">
    <property type="entry name" value="TM_PBP1_LivH_like"/>
    <property type="match status" value="1"/>
</dbReference>
<evidence type="ECO:0000256" key="1">
    <source>
        <dbReference type="ARBA" id="ARBA00004651"/>
    </source>
</evidence>
<dbReference type="PANTHER" id="PTHR11795">
    <property type="entry name" value="BRANCHED-CHAIN AMINO ACID TRANSPORT SYSTEM PERMEASE PROTEIN LIVH"/>
    <property type="match status" value="1"/>
</dbReference>
<keyword evidence="6 9" id="KW-1133">Transmembrane helix</keyword>
<dbReference type="GO" id="GO:0022857">
    <property type="term" value="F:transmembrane transporter activity"/>
    <property type="evidence" value="ECO:0007669"/>
    <property type="project" value="InterPro"/>
</dbReference>
<comment type="subcellular location">
    <subcellularLocation>
        <location evidence="1">Cell membrane</location>
        <topology evidence="1">Multi-pass membrane protein</topology>
    </subcellularLocation>
</comment>
<comment type="similarity">
    <text evidence="8">Belongs to the binding-protein-dependent transport system permease family. LivHM subfamily.</text>
</comment>
<evidence type="ECO:0000256" key="5">
    <source>
        <dbReference type="ARBA" id="ARBA00022970"/>
    </source>
</evidence>
<dbReference type="Proteomes" id="UP000282654">
    <property type="component" value="Unassembled WGS sequence"/>
</dbReference>
<sequence>MGTESQYIQYLLSGLTTGSIYALIALALVVTFNITGIFNLAIGEFVTIGALTAVSLLHAGLPATLSYCIAVLVAGLVGALVERATIHPARNASVLSLIIITIAVSIVLRGAALLIWKTYPYTLPPFVTAPPLRLLGASLVPQSLFILGLAVVAVSLLFIFFEFTYTGKAVRAAMMNQTAARLVGINPGRLSLFAFTFSGAIAALAGIFITPITMATYDMGFMLGLKGFVAAILGGVTNATGAIIGGILLGVLEAFAAGMVSSGLKDAIAMVVMIAVLLTRPTGILGSTRNSA</sequence>